<keyword evidence="2" id="KW-1185">Reference proteome</keyword>
<evidence type="ECO:0000313" key="1">
    <source>
        <dbReference type="EMBL" id="VDM61958.1"/>
    </source>
</evidence>
<dbReference type="Proteomes" id="UP000267027">
    <property type="component" value="Unassembled WGS sequence"/>
</dbReference>
<sequence length="95" mass="10966">MVTVCTYNARPPVFESWIEDLLMQTKKDKARCHRPGQDETTPPIQRRRANFSAAHRVARLDENSTVCNTRWKLTHRSTGLRMLTRKGSRLDPGNS</sequence>
<gene>
    <name evidence="1" type="ORF">ACOC_LOCUS10373</name>
</gene>
<evidence type="ECO:0000313" key="2">
    <source>
        <dbReference type="Proteomes" id="UP000267027"/>
    </source>
</evidence>
<proteinExistence type="predicted"/>
<organism evidence="3">
    <name type="scientific">Angiostrongylus costaricensis</name>
    <name type="common">Nematode worm</name>
    <dbReference type="NCBI Taxonomy" id="334426"/>
    <lineage>
        <taxon>Eukaryota</taxon>
        <taxon>Metazoa</taxon>
        <taxon>Ecdysozoa</taxon>
        <taxon>Nematoda</taxon>
        <taxon>Chromadorea</taxon>
        <taxon>Rhabditida</taxon>
        <taxon>Rhabditina</taxon>
        <taxon>Rhabditomorpha</taxon>
        <taxon>Strongyloidea</taxon>
        <taxon>Metastrongylidae</taxon>
        <taxon>Angiostrongylus</taxon>
    </lineage>
</organism>
<reference evidence="1 2" key="2">
    <citation type="submission" date="2018-11" db="EMBL/GenBank/DDBJ databases">
        <authorList>
            <consortium name="Pathogen Informatics"/>
        </authorList>
    </citation>
    <scope>NUCLEOTIDE SEQUENCE [LARGE SCALE GENOMIC DNA]</scope>
    <source>
        <strain evidence="1 2">Costa Rica</strain>
    </source>
</reference>
<protein>
    <submittedName>
        <fullName evidence="3">Ig-like domain-containing protein</fullName>
    </submittedName>
</protein>
<dbReference type="EMBL" id="UYYA01004460">
    <property type="protein sequence ID" value="VDM61958.1"/>
    <property type="molecule type" value="Genomic_DNA"/>
</dbReference>
<dbReference type="WBParaSite" id="ACOC_0001037201-mRNA-1">
    <property type="protein sequence ID" value="ACOC_0001037201-mRNA-1"/>
    <property type="gene ID" value="ACOC_0001037201"/>
</dbReference>
<name>A0A0R3PW82_ANGCS</name>
<dbReference type="AlphaFoldDB" id="A0A0R3PW82"/>
<accession>A0A0R3PW82</accession>
<evidence type="ECO:0000313" key="3">
    <source>
        <dbReference type="WBParaSite" id="ACOC_0001037201-mRNA-1"/>
    </source>
</evidence>
<reference evidence="3" key="1">
    <citation type="submission" date="2017-02" db="UniProtKB">
        <authorList>
            <consortium name="WormBaseParasite"/>
        </authorList>
    </citation>
    <scope>IDENTIFICATION</scope>
</reference>